<dbReference type="InterPro" id="IPR014982">
    <property type="entry name" value="GSCFA"/>
</dbReference>
<protein>
    <submittedName>
        <fullName evidence="2">GSCFA family protein</fullName>
    </submittedName>
</protein>
<dbReference type="AlphaFoldDB" id="A0A1I6WML9"/>
<proteinExistence type="predicted"/>
<reference evidence="3" key="1">
    <citation type="submission" date="2016-10" db="EMBL/GenBank/DDBJ databases">
        <authorList>
            <person name="Varghese N."/>
            <person name="Submissions S."/>
        </authorList>
    </citation>
    <scope>NUCLEOTIDE SEQUENCE [LARGE SCALE GENOMIC DNA]</scope>
    <source>
        <strain evidence="3">DSM 26894</strain>
    </source>
</reference>
<dbReference type="Pfam" id="PF08885">
    <property type="entry name" value="GSCFA"/>
    <property type="match status" value="1"/>
</dbReference>
<dbReference type="Proteomes" id="UP000199392">
    <property type="component" value="Unassembled WGS sequence"/>
</dbReference>
<dbReference type="RefSeq" id="WP_176807007.1">
    <property type="nucleotide sequence ID" value="NZ_FNCL01000034.1"/>
</dbReference>
<sequence>MTQLRNIVVTTDGVQQQFNGSWYRGETTNFIPSKAMLDTPGALLKYILHGWSPEAPFLDKSTRITAFGSCFAQNITRWLHDRGYAVNGNDLNLDAHIVRFGEGIVNTFAIREQIEWALEGKSLDEGLWFGANKEIVLPTEEARVATRDLLLGSETIIITVGLSEIWHDKQSGRAFWRAIPSEMFDESRHGFRLSTVEENFKNLRALREVLLRHNPNCKLIVTLSPIPLMATFRPIACLSANSVSKAVLRVAIDQFMALGLEETYYFPSYEIVKDFFVDPYIEDNRHVRPEIVDFIMQAFAHQYCQDEAL</sequence>
<name>A0A1I6WML9_9RHOB</name>
<dbReference type="EMBL" id="FOZW01000029">
    <property type="protein sequence ID" value="SFT27275.1"/>
    <property type="molecule type" value="Genomic_DNA"/>
</dbReference>
<evidence type="ECO:0000259" key="1">
    <source>
        <dbReference type="Pfam" id="PF08885"/>
    </source>
</evidence>
<keyword evidence="3" id="KW-1185">Reference proteome</keyword>
<evidence type="ECO:0000313" key="3">
    <source>
        <dbReference type="Proteomes" id="UP000199392"/>
    </source>
</evidence>
<evidence type="ECO:0000313" key="2">
    <source>
        <dbReference type="EMBL" id="SFT27275.1"/>
    </source>
</evidence>
<accession>A0A1I6WML9</accession>
<dbReference type="STRING" id="311180.SAMN04488050_1293"/>
<organism evidence="2 3">
    <name type="scientific">Alloyangia pacifica</name>
    <dbReference type="NCBI Taxonomy" id="311180"/>
    <lineage>
        <taxon>Bacteria</taxon>
        <taxon>Pseudomonadati</taxon>
        <taxon>Pseudomonadota</taxon>
        <taxon>Alphaproteobacteria</taxon>
        <taxon>Rhodobacterales</taxon>
        <taxon>Roseobacteraceae</taxon>
        <taxon>Alloyangia</taxon>
    </lineage>
</organism>
<feature type="domain" description="GSCFA" evidence="1">
    <location>
        <begin position="63"/>
        <end position="299"/>
    </location>
</feature>
<gene>
    <name evidence="2" type="ORF">SAMN04488050_1293</name>
</gene>